<evidence type="ECO:0000313" key="1">
    <source>
        <dbReference type="EMBL" id="MEJ8306747.1"/>
    </source>
</evidence>
<gene>
    <name evidence="1" type="ORF">WKI47_22810</name>
</gene>
<reference evidence="1" key="1">
    <citation type="submission" date="2024-03" db="EMBL/GenBank/DDBJ databases">
        <title>Whole genome sequecning of epiphytes from Marcgravia umbellata leaves.</title>
        <authorList>
            <person name="Kumar G."/>
            <person name="Savka M.A."/>
        </authorList>
    </citation>
    <scope>NUCLEOTIDE SEQUENCE</scope>
    <source>
        <strain evidence="1">RIT_BL5</strain>
    </source>
</reference>
<comment type="caution">
    <text evidence="1">The sequence shown here is derived from an EMBL/GenBank/DDBJ whole genome shotgun (WGS) entry which is preliminary data.</text>
</comment>
<sequence length="234" mass="25247">MHQPATTKFIHDSSGRFTVESALVMPMIMLCVIMILMLCLYLYQSAMLVQASAITSERAAYSWNNQHKDARTGSFGENPEEKEGLYWRLTDDQLLAALFSGVGGETAAETIRVPGGPGGSLSATKMAKAATQLPAGMDGTMTSERGLLHPITTVLYTPLNLTPIKRIAGDKMGGAQYSTVVEPVEFIRNIELVRYYAGKFKADEAVPAEEKGGEAVAMTPKNAGVQLSKVAKKK</sequence>
<proteinExistence type="predicted"/>
<dbReference type="EMBL" id="JBBKAR010000056">
    <property type="protein sequence ID" value="MEJ8306747.1"/>
    <property type="molecule type" value="Genomic_DNA"/>
</dbReference>
<name>A0ACC6PIR2_9BACL</name>
<dbReference type="Proteomes" id="UP001380953">
    <property type="component" value="Unassembled WGS sequence"/>
</dbReference>
<protein>
    <submittedName>
        <fullName evidence="1">TadE family protein</fullName>
    </submittedName>
</protein>
<evidence type="ECO:0000313" key="2">
    <source>
        <dbReference type="Proteomes" id="UP001380953"/>
    </source>
</evidence>
<organism evidence="1 2">
    <name type="scientific">Saccharibacillus sacchari</name>
    <dbReference type="NCBI Taxonomy" id="456493"/>
    <lineage>
        <taxon>Bacteria</taxon>
        <taxon>Bacillati</taxon>
        <taxon>Bacillota</taxon>
        <taxon>Bacilli</taxon>
        <taxon>Bacillales</taxon>
        <taxon>Paenibacillaceae</taxon>
        <taxon>Saccharibacillus</taxon>
    </lineage>
</organism>
<keyword evidence="2" id="KW-1185">Reference proteome</keyword>
<accession>A0ACC6PIR2</accession>